<sequence length="262" mass="27905">MTGYLGVEVSFRVVSALKSAQVLPDGSAIRYIEIVGKGPSRVFVHGLGASSAPYYAAAVSHPALAGHRSLLMDMLGFGISDRPADFAYTLEDHADVLATAITAAADGQHVDLIAHSMGGAVAIVLAHRHPHLVRRLVLVDANLDPVPPHVSGSGIGRYTEQQFLDEGGRAETLDRVGPQWAATMRLAGPVALYRSAIHLYAGTRPTMRAMLGQLTIPWTFLYPEPEQAPLSSGDVVAVPDTGHNIMLDNIDVFARETARALS</sequence>
<evidence type="ECO:0000313" key="4">
    <source>
        <dbReference type="Proteomes" id="UP000642748"/>
    </source>
</evidence>
<dbReference type="InterPro" id="IPR000073">
    <property type="entry name" value="AB_hydrolase_1"/>
</dbReference>
<dbReference type="Proteomes" id="UP000642748">
    <property type="component" value="Unassembled WGS sequence"/>
</dbReference>
<dbReference type="GO" id="GO:0016787">
    <property type="term" value="F:hydrolase activity"/>
    <property type="evidence" value="ECO:0007669"/>
    <property type="project" value="UniProtKB-KW"/>
</dbReference>
<reference evidence="3" key="1">
    <citation type="submission" date="2021-01" db="EMBL/GenBank/DDBJ databases">
        <title>Whole genome shotgun sequence of Rugosimonospora africana NBRC 104875.</title>
        <authorList>
            <person name="Komaki H."/>
            <person name="Tamura T."/>
        </authorList>
    </citation>
    <scope>NUCLEOTIDE SEQUENCE</scope>
    <source>
        <strain evidence="3">NBRC 104875</strain>
    </source>
</reference>
<protein>
    <submittedName>
        <fullName evidence="3">Alpha/beta hydrolase</fullName>
    </submittedName>
</protein>
<keyword evidence="4" id="KW-1185">Reference proteome</keyword>
<dbReference type="InterPro" id="IPR029058">
    <property type="entry name" value="AB_hydrolase_fold"/>
</dbReference>
<proteinExistence type="predicted"/>
<dbReference type="SUPFAM" id="SSF53474">
    <property type="entry name" value="alpha/beta-Hydrolases"/>
    <property type="match status" value="1"/>
</dbReference>
<gene>
    <name evidence="3" type="ORF">Raf01_98210</name>
</gene>
<evidence type="ECO:0000256" key="1">
    <source>
        <dbReference type="ARBA" id="ARBA00022801"/>
    </source>
</evidence>
<accession>A0A8J3R203</accession>
<comment type="caution">
    <text evidence="3">The sequence shown here is derived from an EMBL/GenBank/DDBJ whole genome shotgun (WGS) entry which is preliminary data.</text>
</comment>
<evidence type="ECO:0000259" key="2">
    <source>
        <dbReference type="Pfam" id="PF00561"/>
    </source>
</evidence>
<dbReference type="EMBL" id="BONZ01000152">
    <property type="protein sequence ID" value="GIH21649.1"/>
    <property type="molecule type" value="Genomic_DNA"/>
</dbReference>
<dbReference type="Gene3D" id="3.40.50.1820">
    <property type="entry name" value="alpha/beta hydrolase"/>
    <property type="match status" value="1"/>
</dbReference>
<dbReference type="Pfam" id="PF00561">
    <property type="entry name" value="Abhydrolase_1"/>
    <property type="match status" value="1"/>
</dbReference>
<dbReference type="AlphaFoldDB" id="A0A8J3R203"/>
<organism evidence="3 4">
    <name type="scientific">Rugosimonospora africana</name>
    <dbReference type="NCBI Taxonomy" id="556532"/>
    <lineage>
        <taxon>Bacteria</taxon>
        <taxon>Bacillati</taxon>
        <taxon>Actinomycetota</taxon>
        <taxon>Actinomycetes</taxon>
        <taxon>Micromonosporales</taxon>
        <taxon>Micromonosporaceae</taxon>
        <taxon>Rugosimonospora</taxon>
    </lineage>
</organism>
<dbReference type="PRINTS" id="PR00111">
    <property type="entry name" value="ABHYDROLASE"/>
</dbReference>
<dbReference type="GO" id="GO:0016020">
    <property type="term" value="C:membrane"/>
    <property type="evidence" value="ECO:0007669"/>
    <property type="project" value="TreeGrafter"/>
</dbReference>
<dbReference type="PANTHER" id="PTHR43798:SF31">
    <property type="entry name" value="AB HYDROLASE SUPERFAMILY PROTEIN YCLE"/>
    <property type="match status" value="1"/>
</dbReference>
<feature type="domain" description="AB hydrolase-1" evidence="2">
    <location>
        <begin position="42"/>
        <end position="187"/>
    </location>
</feature>
<dbReference type="PANTHER" id="PTHR43798">
    <property type="entry name" value="MONOACYLGLYCEROL LIPASE"/>
    <property type="match status" value="1"/>
</dbReference>
<keyword evidence="1 3" id="KW-0378">Hydrolase</keyword>
<dbReference type="InterPro" id="IPR050266">
    <property type="entry name" value="AB_hydrolase_sf"/>
</dbReference>
<name>A0A8J3R203_9ACTN</name>
<evidence type="ECO:0000313" key="3">
    <source>
        <dbReference type="EMBL" id="GIH21649.1"/>
    </source>
</evidence>